<dbReference type="GO" id="GO:0003824">
    <property type="term" value="F:catalytic activity"/>
    <property type="evidence" value="ECO:0007669"/>
    <property type="project" value="InterPro"/>
</dbReference>
<evidence type="ECO:0000256" key="6">
    <source>
        <dbReference type="ARBA" id="ARBA00023004"/>
    </source>
</evidence>
<evidence type="ECO:0000256" key="4">
    <source>
        <dbReference type="ARBA" id="ARBA00022723"/>
    </source>
</evidence>
<sequence>MKQFLKMSKRELAEYLWEENPDVKRLLKFSKVLREAHNNFFSYLNYYERSYFNIHSEHYSDDISIVERNNAKECIRVMKNIIRTENDKITGGSAFELLFGLACDDEKALAAVSEGFLCEIIFLLKGVKARSEGYLDYVRPVEYEEGREGALMRSATLDSYSKMMFDRFKKYKTGMAPELVRARKKLKAKILAYFNAGESDWRDYRWHLKHVINDLETLENLVCLSADEREGLKLARKYGIAFQITPYYLSLFNEKGRCEADTSIRAQVLHSKNYCRNIYKSRKTGMDMDFMGEKSTSPADLITRRYAQIVILKPYDSCPQICTYCQRNWEITDLKSAKTTREKVRGAIEWIAANPSIYEVLLTGGDPLTLSNAALDEIIGGLSKIKHLVRIRIGTRTLVTMPQRIDDGFIELLKKYHKWGRREICIMTHFQHFSEVTPEVLAACEKLKYAGVNIYNQQVFTYFNSKKYETCLLRKTLKLTGIDPYYTFNTKGKNETADFRVPVPRLEQERKEEARLLPGIVRTDEPVFNVPKIGKSHLRAWQDHEPIMITAAGERIYRFFPWESRFAARDAYIYKDVSIYDYLRRLEADGEDPDDYKTIWYYF</sequence>
<organism evidence="9 10">
    <name type="scientific">Candidatus Wallbacteria bacterium GWC2_49_35</name>
    <dbReference type="NCBI Taxonomy" id="1817813"/>
    <lineage>
        <taxon>Bacteria</taxon>
        <taxon>Candidatus Walliibacteriota</taxon>
    </lineage>
</organism>
<evidence type="ECO:0000256" key="5">
    <source>
        <dbReference type="ARBA" id="ARBA00022898"/>
    </source>
</evidence>
<keyword evidence="3" id="KW-0949">S-adenosyl-L-methionine</keyword>
<keyword evidence="5" id="KW-0663">Pyridoxal phosphate</keyword>
<gene>
    <name evidence="9" type="ORF">A2008_02030</name>
</gene>
<evidence type="ECO:0000256" key="3">
    <source>
        <dbReference type="ARBA" id="ARBA00022691"/>
    </source>
</evidence>
<name>A0A1F7WJI6_9BACT</name>
<proteinExistence type="predicted"/>
<accession>A0A1F7WJI6</accession>
<dbReference type="AlphaFoldDB" id="A0A1F7WJI6"/>
<keyword evidence="2" id="KW-0004">4Fe-4S</keyword>
<dbReference type="GO" id="GO:0051539">
    <property type="term" value="F:4 iron, 4 sulfur cluster binding"/>
    <property type="evidence" value="ECO:0007669"/>
    <property type="project" value="UniProtKB-KW"/>
</dbReference>
<keyword evidence="7" id="KW-0411">Iron-sulfur</keyword>
<dbReference type="Gene3D" id="3.20.20.70">
    <property type="entry name" value="Aldolase class I"/>
    <property type="match status" value="1"/>
</dbReference>
<evidence type="ECO:0000259" key="8">
    <source>
        <dbReference type="Pfam" id="PF04055"/>
    </source>
</evidence>
<reference evidence="9 10" key="1">
    <citation type="journal article" date="2016" name="Nat. Commun.">
        <title>Thousands of microbial genomes shed light on interconnected biogeochemical processes in an aquifer system.</title>
        <authorList>
            <person name="Anantharaman K."/>
            <person name="Brown C.T."/>
            <person name="Hug L.A."/>
            <person name="Sharon I."/>
            <person name="Castelle C.J."/>
            <person name="Probst A.J."/>
            <person name="Thomas B.C."/>
            <person name="Singh A."/>
            <person name="Wilkins M.J."/>
            <person name="Karaoz U."/>
            <person name="Brodie E.L."/>
            <person name="Williams K.H."/>
            <person name="Hubbard S.S."/>
            <person name="Banfield J.F."/>
        </authorList>
    </citation>
    <scope>NUCLEOTIDE SEQUENCE [LARGE SCALE GENOMIC DNA]</scope>
</reference>
<dbReference type="SFLD" id="SFLDG01070">
    <property type="entry name" value="PLP-dependent"/>
    <property type="match status" value="1"/>
</dbReference>
<comment type="caution">
    <text evidence="9">The sequence shown here is derived from an EMBL/GenBank/DDBJ whole genome shotgun (WGS) entry which is preliminary data.</text>
</comment>
<feature type="domain" description="Radical SAM core" evidence="8">
    <location>
        <begin position="314"/>
        <end position="417"/>
    </location>
</feature>
<dbReference type="InterPro" id="IPR013785">
    <property type="entry name" value="Aldolase_TIM"/>
</dbReference>
<dbReference type="InterPro" id="IPR003739">
    <property type="entry name" value="Lys_aminomutase/Glu_NH3_mut"/>
</dbReference>
<comment type="cofactor">
    <cofactor evidence="1">
        <name>pyridoxal 5'-phosphate</name>
        <dbReference type="ChEBI" id="CHEBI:597326"/>
    </cofactor>
</comment>
<evidence type="ECO:0000256" key="2">
    <source>
        <dbReference type="ARBA" id="ARBA00022485"/>
    </source>
</evidence>
<dbReference type="GO" id="GO:0046872">
    <property type="term" value="F:metal ion binding"/>
    <property type="evidence" value="ECO:0007669"/>
    <property type="project" value="UniProtKB-KW"/>
</dbReference>
<evidence type="ECO:0000313" key="9">
    <source>
        <dbReference type="EMBL" id="OGM02195.1"/>
    </source>
</evidence>
<dbReference type="CDD" id="cd01335">
    <property type="entry name" value="Radical_SAM"/>
    <property type="match status" value="1"/>
</dbReference>
<keyword evidence="6" id="KW-0408">Iron</keyword>
<keyword evidence="4" id="KW-0479">Metal-binding</keyword>
<evidence type="ECO:0000256" key="7">
    <source>
        <dbReference type="ARBA" id="ARBA00023014"/>
    </source>
</evidence>
<dbReference type="Pfam" id="PF04055">
    <property type="entry name" value="Radical_SAM"/>
    <property type="match status" value="1"/>
</dbReference>
<dbReference type="InterPro" id="IPR007197">
    <property type="entry name" value="rSAM"/>
</dbReference>
<evidence type="ECO:0000313" key="10">
    <source>
        <dbReference type="Proteomes" id="UP000178735"/>
    </source>
</evidence>
<dbReference type="InterPro" id="IPR058240">
    <property type="entry name" value="rSAM_sf"/>
</dbReference>
<dbReference type="PANTHER" id="PTHR30538:SF0">
    <property type="entry name" value="L-LYSINE 2,3-AMINOMUTASE AQ_1632-RELATED"/>
    <property type="match status" value="1"/>
</dbReference>
<dbReference type="PANTHER" id="PTHR30538">
    <property type="entry name" value="LYSINE 2,3-AMINOMUTASE-RELATED"/>
    <property type="match status" value="1"/>
</dbReference>
<dbReference type="SUPFAM" id="SSF102114">
    <property type="entry name" value="Radical SAM enzymes"/>
    <property type="match status" value="1"/>
</dbReference>
<protein>
    <submittedName>
        <fullName evidence="9">KamA family radical SAM protein</fullName>
    </submittedName>
</protein>
<dbReference type="Proteomes" id="UP000178735">
    <property type="component" value="Unassembled WGS sequence"/>
</dbReference>
<dbReference type="SFLD" id="SFLDS00029">
    <property type="entry name" value="Radical_SAM"/>
    <property type="match status" value="1"/>
</dbReference>
<dbReference type="NCBIfam" id="TIGR00238">
    <property type="entry name" value="KamA family radical SAM protein"/>
    <property type="match status" value="1"/>
</dbReference>
<evidence type="ECO:0000256" key="1">
    <source>
        <dbReference type="ARBA" id="ARBA00001933"/>
    </source>
</evidence>
<dbReference type="EMBL" id="MGFH01000214">
    <property type="protein sequence ID" value="OGM02195.1"/>
    <property type="molecule type" value="Genomic_DNA"/>
</dbReference>
<dbReference type="STRING" id="1817813.A2008_02030"/>
<dbReference type="Gene3D" id="6.10.140.1170">
    <property type="match status" value="1"/>
</dbReference>